<dbReference type="CDD" id="cd08054">
    <property type="entry name" value="gp6"/>
    <property type="match status" value="1"/>
</dbReference>
<dbReference type="AlphaFoldDB" id="A0A3G8M0P3"/>
<accession>A0A3G8M0P3</accession>
<reference evidence="1 2" key="1">
    <citation type="submission" date="2018-11" db="EMBL/GenBank/DDBJ databases">
        <title>Genome squencing of methanotrophic bacteria isolated from alkaline groundwater in Korea.</title>
        <authorList>
            <person name="Nguyen L.N."/>
        </authorList>
    </citation>
    <scope>NUCLEOTIDE SEQUENCE [LARGE SCALE GENOMIC DNA]</scope>
    <source>
        <strain evidence="1 2">GW6</strain>
    </source>
</reference>
<organism evidence="1 2">
    <name type="scientific">Methylocystis rosea</name>
    <dbReference type="NCBI Taxonomy" id="173366"/>
    <lineage>
        <taxon>Bacteria</taxon>
        <taxon>Pseudomonadati</taxon>
        <taxon>Pseudomonadota</taxon>
        <taxon>Alphaproteobacteria</taxon>
        <taxon>Hyphomicrobiales</taxon>
        <taxon>Methylocystaceae</taxon>
        <taxon>Methylocystis</taxon>
    </lineage>
</organism>
<protein>
    <recommendedName>
        <fullName evidence="3">Phage gp6-like head-tail connector protein</fullName>
    </recommendedName>
</protein>
<evidence type="ECO:0000313" key="1">
    <source>
        <dbReference type="EMBL" id="AZG75486.1"/>
    </source>
</evidence>
<dbReference type="EMBL" id="CP034086">
    <property type="protein sequence ID" value="AZG75486.1"/>
    <property type="molecule type" value="Genomic_DNA"/>
</dbReference>
<dbReference type="RefSeq" id="WP_124737370.1">
    <property type="nucleotide sequence ID" value="NZ_CP034086.1"/>
</dbReference>
<sequence>MRPMLIGAPAVEPVSLADAKSWLREDGVEEDELIQALIVAARMTLEAYTRRLFVTQSWRLVFDCWPPSVGSNATLRIPFAPFQSVTAIRVFDASDAPQPLNAATYRAPNSTEGGRINFTSAPPAPGRASDGIEIDFSVGYGSVASDAPQPLRKAILTLVAHWREHRGDSGDDALPKTVAQLAAPFRRGRLL</sequence>
<proteinExistence type="predicted"/>
<dbReference type="NCBIfam" id="TIGR02215">
    <property type="entry name" value="phage_chp_gp8"/>
    <property type="match status" value="1"/>
</dbReference>
<name>A0A3G8M0P3_9HYPH</name>
<gene>
    <name evidence="1" type="ORF">EHO51_01295</name>
</gene>
<dbReference type="Proteomes" id="UP000273982">
    <property type="component" value="Chromosome"/>
</dbReference>
<evidence type="ECO:0000313" key="2">
    <source>
        <dbReference type="Proteomes" id="UP000273982"/>
    </source>
</evidence>
<evidence type="ECO:0008006" key="3">
    <source>
        <dbReference type="Google" id="ProtNLM"/>
    </source>
</evidence>
<dbReference type="InterPro" id="IPR011738">
    <property type="entry name" value="Phage_CHP"/>
</dbReference>
<dbReference type="KEGG" id="mros:EHO51_01295"/>
<dbReference type="Gene3D" id="1.10.3230.30">
    <property type="entry name" value="Phage gp6-like head-tail connector protein"/>
    <property type="match status" value="1"/>
</dbReference>